<sequence>MIMHKNIIEVQRCHVNTSYSPKTVSFDPGPGSDRPMPIRMLDYQTRLAMIYRDRPTYSVVWYVGGVGARDEGQHERTDLERHTYLAWRYRVIRLWQLDGEALLALQRPALLALIGQTRLRDPKPILTQAVRQIIASTSGERQAQLLAEFLLLCTDKEISAMAEQIIRYDRYGIPESPLISKWREEGRIEGKEEGRIEGKEEGREEGQLQLLLRLLTQRYGPLSATLTAQVKALTSAQVLDLAAALFDFTSRDDLEAWLVQHG</sequence>
<keyword evidence="3" id="KW-1185">Reference proteome</keyword>
<proteinExistence type="predicted"/>
<reference evidence="3" key="1">
    <citation type="submission" date="2017-08" db="EMBL/GenBank/DDBJ databases">
        <authorList>
            <person name="Grouzdev D.S."/>
            <person name="Gaisin V.A."/>
            <person name="Rysina M.S."/>
            <person name="Gorlenko V.M."/>
        </authorList>
    </citation>
    <scope>NUCLEOTIDE SEQUENCE [LARGE SCALE GENOMIC DNA]</scope>
    <source>
        <strain evidence="3">Kir15-3F</strain>
    </source>
</reference>
<dbReference type="PANTHER" id="PTHR34613">
    <property type="entry name" value="SLL0800 PROTEIN"/>
    <property type="match status" value="1"/>
</dbReference>
<gene>
    <name evidence="2" type="ORF">CJ255_16645</name>
</gene>
<evidence type="ECO:0000313" key="3">
    <source>
        <dbReference type="Proteomes" id="UP000220527"/>
    </source>
</evidence>
<dbReference type="PANTHER" id="PTHR34613:SF1">
    <property type="entry name" value="SLL6017 PROTEIN"/>
    <property type="match status" value="1"/>
</dbReference>
<dbReference type="InterPro" id="IPR025587">
    <property type="entry name" value="DUF4351"/>
</dbReference>
<evidence type="ECO:0000259" key="1">
    <source>
        <dbReference type="Pfam" id="PF14261"/>
    </source>
</evidence>
<evidence type="ECO:0000313" key="2">
    <source>
        <dbReference type="EMBL" id="PDW01927.1"/>
    </source>
</evidence>
<dbReference type="Pfam" id="PF14261">
    <property type="entry name" value="DUF4351"/>
    <property type="match status" value="1"/>
</dbReference>
<name>A0A2A6RFS9_9CHLR</name>
<feature type="domain" description="DUF4351" evidence="1">
    <location>
        <begin position="200"/>
        <end position="258"/>
    </location>
</feature>
<organism evidence="2 3">
    <name type="scientific">Candidatus Viridilinea mediisalina</name>
    <dbReference type="NCBI Taxonomy" id="2024553"/>
    <lineage>
        <taxon>Bacteria</taxon>
        <taxon>Bacillati</taxon>
        <taxon>Chloroflexota</taxon>
        <taxon>Chloroflexia</taxon>
        <taxon>Chloroflexales</taxon>
        <taxon>Chloroflexineae</taxon>
        <taxon>Oscillochloridaceae</taxon>
        <taxon>Candidatus Viridilinea</taxon>
    </lineage>
</organism>
<comment type="caution">
    <text evidence="2">The sequence shown here is derived from an EMBL/GenBank/DDBJ whole genome shotgun (WGS) entry which is preliminary data.</text>
</comment>
<dbReference type="OrthoDB" id="508261at2"/>
<dbReference type="AlphaFoldDB" id="A0A2A6RFS9"/>
<dbReference type="EMBL" id="NQWI01000099">
    <property type="protein sequence ID" value="PDW01927.1"/>
    <property type="molecule type" value="Genomic_DNA"/>
</dbReference>
<protein>
    <recommendedName>
        <fullName evidence="1">DUF4351 domain-containing protein</fullName>
    </recommendedName>
</protein>
<dbReference type="Proteomes" id="UP000220527">
    <property type="component" value="Unassembled WGS sequence"/>
</dbReference>
<accession>A0A2A6RFS9</accession>